<reference evidence="2 3" key="1">
    <citation type="journal article" date="2017" name="Gigascience">
        <title>Draft genome of the honey bee ectoparasitic mite, Tropilaelaps mercedesae, is shaped by the parasitic life history.</title>
        <authorList>
            <person name="Dong X."/>
            <person name="Armstrong S.D."/>
            <person name="Xia D."/>
            <person name="Makepeace B.L."/>
            <person name="Darby A.C."/>
            <person name="Kadowaki T."/>
        </authorList>
    </citation>
    <scope>NUCLEOTIDE SEQUENCE [LARGE SCALE GENOMIC DNA]</scope>
    <source>
        <strain evidence="2">Wuxi-XJTLU</strain>
    </source>
</reference>
<evidence type="ECO:0000256" key="1">
    <source>
        <dbReference type="SAM" id="MobiDB-lite"/>
    </source>
</evidence>
<dbReference type="InParanoid" id="A0A1V9XFI2"/>
<dbReference type="AlphaFoldDB" id="A0A1V9XFI2"/>
<evidence type="ECO:0000313" key="2">
    <source>
        <dbReference type="EMBL" id="OQR72176.1"/>
    </source>
</evidence>
<dbReference type="Proteomes" id="UP000192247">
    <property type="component" value="Unassembled WGS sequence"/>
</dbReference>
<keyword evidence="3" id="KW-1185">Reference proteome</keyword>
<accession>A0A1V9XFI2</accession>
<gene>
    <name evidence="2" type="ORF">BIW11_01354</name>
</gene>
<dbReference type="EMBL" id="MNPL01012374">
    <property type="protein sequence ID" value="OQR72176.1"/>
    <property type="molecule type" value="Genomic_DNA"/>
</dbReference>
<feature type="region of interest" description="Disordered" evidence="1">
    <location>
        <begin position="29"/>
        <end position="63"/>
    </location>
</feature>
<dbReference type="OrthoDB" id="433309at2759"/>
<name>A0A1V9XFI2_9ACAR</name>
<proteinExistence type="predicted"/>
<dbReference type="STRING" id="418985.A0A1V9XFI2"/>
<comment type="caution">
    <text evidence="2">The sequence shown here is derived from an EMBL/GenBank/DDBJ whole genome shotgun (WGS) entry which is preliminary data.</text>
</comment>
<protein>
    <submittedName>
        <fullName evidence="2">Potassium voltage-gated channel protein Shal-like</fullName>
    </submittedName>
</protein>
<organism evidence="2 3">
    <name type="scientific">Tropilaelaps mercedesae</name>
    <dbReference type="NCBI Taxonomy" id="418985"/>
    <lineage>
        <taxon>Eukaryota</taxon>
        <taxon>Metazoa</taxon>
        <taxon>Ecdysozoa</taxon>
        <taxon>Arthropoda</taxon>
        <taxon>Chelicerata</taxon>
        <taxon>Arachnida</taxon>
        <taxon>Acari</taxon>
        <taxon>Parasitiformes</taxon>
        <taxon>Mesostigmata</taxon>
        <taxon>Gamasina</taxon>
        <taxon>Dermanyssoidea</taxon>
        <taxon>Laelapidae</taxon>
        <taxon>Tropilaelaps</taxon>
    </lineage>
</organism>
<sequence>MLSRPCINGPALAPSFFPFQDREFVELEVPYNGGNPNRPSSTPPLSPVASEASHERHGLLNSCCGSRGRCNRKKYQVHKLKKIDHQGYQAQQQQQQQQQHQHTGKHHRTGSQGSGGRSQPHTQLDIDLETIES</sequence>
<feature type="compositionally biased region" description="Low complexity" evidence="1">
    <location>
        <begin position="86"/>
        <end position="101"/>
    </location>
</feature>
<evidence type="ECO:0000313" key="3">
    <source>
        <dbReference type="Proteomes" id="UP000192247"/>
    </source>
</evidence>
<feature type="region of interest" description="Disordered" evidence="1">
    <location>
        <begin position="76"/>
        <end position="133"/>
    </location>
</feature>